<sequence>MKGLLGLLFIFLGVFIGVITVDDVFIENLIIKLWAIFFIIIGSKLMKIKKYKLPLR</sequence>
<feature type="transmembrane region" description="Helical" evidence="1">
    <location>
        <begin position="30"/>
        <end position="46"/>
    </location>
</feature>
<name>A0A4R2B7C8_9BACI</name>
<evidence type="ECO:0000256" key="1">
    <source>
        <dbReference type="SAM" id="Phobius"/>
    </source>
</evidence>
<keyword evidence="3" id="KW-1185">Reference proteome</keyword>
<dbReference type="EMBL" id="SLVV01000010">
    <property type="protein sequence ID" value="TCN22608.1"/>
    <property type="molecule type" value="Genomic_DNA"/>
</dbReference>
<organism evidence="2 3">
    <name type="scientific">Mesobacillus foraminis</name>
    <dbReference type="NCBI Taxonomy" id="279826"/>
    <lineage>
        <taxon>Bacteria</taxon>
        <taxon>Bacillati</taxon>
        <taxon>Bacillota</taxon>
        <taxon>Bacilli</taxon>
        <taxon>Bacillales</taxon>
        <taxon>Bacillaceae</taxon>
        <taxon>Mesobacillus</taxon>
    </lineage>
</organism>
<evidence type="ECO:0000313" key="2">
    <source>
        <dbReference type="EMBL" id="TCN22608.1"/>
    </source>
</evidence>
<reference evidence="2 3" key="1">
    <citation type="journal article" date="2015" name="Stand. Genomic Sci.">
        <title>Genomic Encyclopedia of Bacterial and Archaeal Type Strains, Phase III: the genomes of soil and plant-associated and newly described type strains.</title>
        <authorList>
            <person name="Whitman W.B."/>
            <person name="Woyke T."/>
            <person name="Klenk H.P."/>
            <person name="Zhou Y."/>
            <person name="Lilburn T.G."/>
            <person name="Beck B.J."/>
            <person name="De Vos P."/>
            <person name="Vandamme P."/>
            <person name="Eisen J.A."/>
            <person name="Garrity G."/>
            <person name="Hugenholtz P."/>
            <person name="Kyrpides N.C."/>
        </authorList>
    </citation>
    <scope>NUCLEOTIDE SEQUENCE [LARGE SCALE GENOMIC DNA]</scope>
    <source>
        <strain evidence="2 3">CV53</strain>
    </source>
</reference>
<dbReference type="RefSeq" id="WP_158287136.1">
    <property type="nucleotide sequence ID" value="NZ_JABUHM010000011.1"/>
</dbReference>
<keyword evidence="1" id="KW-1133">Transmembrane helix</keyword>
<gene>
    <name evidence="2" type="ORF">EV146_11093</name>
</gene>
<comment type="caution">
    <text evidence="2">The sequence shown here is derived from an EMBL/GenBank/DDBJ whole genome shotgun (WGS) entry which is preliminary data.</text>
</comment>
<dbReference type="Proteomes" id="UP000295689">
    <property type="component" value="Unassembled WGS sequence"/>
</dbReference>
<protein>
    <submittedName>
        <fullName evidence="2">Uncharacterized protein</fullName>
    </submittedName>
</protein>
<keyword evidence="1" id="KW-0472">Membrane</keyword>
<proteinExistence type="predicted"/>
<dbReference type="AlphaFoldDB" id="A0A4R2B7C8"/>
<keyword evidence="1" id="KW-0812">Transmembrane</keyword>
<evidence type="ECO:0000313" key="3">
    <source>
        <dbReference type="Proteomes" id="UP000295689"/>
    </source>
</evidence>
<accession>A0A4R2B7C8</accession>